<dbReference type="GO" id="GO:0003677">
    <property type="term" value="F:DNA binding"/>
    <property type="evidence" value="ECO:0007669"/>
    <property type="project" value="UniProtKB-UniRule"/>
</dbReference>
<keyword evidence="5" id="KW-1185">Reference proteome</keyword>
<gene>
    <name evidence="4" type="primary">cadC_3</name>
    <name evidence="4" type="ORF">LuPra_00877</name>
</gene>
<feature type="DNA-binding region" description="OmpR/PhoB-type" evidence="2">
    <location>
        <begin position="7"/>
        <end position="107"/>
    </location>
</feature>
<dbReference type="Gene3D" id="1.10.10.10">
    <property type="entry name" value="Winged helix-like DNA-binding domain superfamily/Winged helix DNA-binding domain"/>
    <property type="match status" value="1"/>
</dbReference>
<accession>A0A143PIU4</accession>
<dbReference type="InterPro" id="IPR019734">
    <property type="entry name" value="TPR_rpt"/>
</dbReference>
<dbReference type="InterPro" id="IPR036388">
    <property type="entry name" value="WH-like_DNA-bd_sf"/>
</dbReference>
<evidence type="ECO:0000259" key="3">
    <source>
        <dbReference type="PROSITE" id="PS51755"/>
    </source>
</evidence>
<dbReference type="Pfam" id="PF00486">
    <property type="entry name" value="Trans_reg_C"/>
    <property type="match status" value="1"/>
</dbReference>
<dbReference type="GO" id="GO:0000160">
    <property type="term" value="P:phosphorelay signal transduction system"/>
    <property type="evidence" value="ECO:0007669"/>
    <property type="project" value="InterPro"/>
</dbReference>
<evidence type="ECO:0000256" key="2">
    <source>
        <dbReference type="PROSITE-ProRule" id="PRU01091"/>
    </source>
</evidence>
<dbReference type="Pfam" id="PF13432">
    <property type="entry name" value="TPR_16"/>
    <property type="match status" value="1"/>
</dbReference>
<dbReference type="RefSeq" id="WP_162271293.1">
    <property type="nucleotide sequence ID" value="NZ_CP015136.1"/>
</dbReference>
<organism evidence="4 5">
    <name type="scientific">Luteitalea pratensis</name>
    <dbReference type="NCBI Taxonomy" id="1855912"/>
    <lineage>
        <taxon>Bacteria</taxon>
        <taxon>Pseudomonadati</taxon>
        <taxon>Acidobacteriota</taxon>
        <taxon>Vicinamibacteria</taxon>
        <taxon>Vicinamibacterales</taxon>
        <taxon>Vicinamibacteraceae</taxon>
        <taxon>Luteitalea</taxon>
    </lineage>
</organism>
<dbReference type="PANTHER" id="PTHR12558:SF13">
    <property type="entry name" value="CELL DIVISION CYCLE PROTEIN 27 HOMOLOG"/>
    <property type="match status" value="1"/>
</dbReference>
<dbReference type="GO" id="GO:0006355">
    <property type="term" value="P:regulation of DNA-templated transcription"/>
    <property type="evidence" value="ECO:0007669"/>
    <property type="project" value="InterPro"/>
</dbReference>
<evidence type="ECO:0000313" key="4">
    <source>
        <dbReference type="EMBL" id="AMY07699.1"/>
    </source>
</evidence>
<proteinExistence type="predicted"/>
<dbReference type="KEGG" id="abac:LuPra_00877"/>
<dbReference type="InterPro" id="IPR016032">
    <property type="entry name" value="Sig_transdc_resp-reg_C-effctor"/>
</dbReference>
<dbReference type="EMBL" id="CP015136">
    <property type="protein sequence ID" value="AMY07699.1"/>
    <property type="molecule type" value="Genomic_DNA"/>
</dbReference>
<dbReference type="Gene3D" id="1.25.40.10">
    <property type="entry name" value="Tetratricopeptide repeat domain"/>
    <property type="match status" value="1"/>
</dbReference>
<sequence length="649" mass="71314">MAIVDDGRLVSFGTFELDLDAGVLRRHGRRVPLQEQPARILSRLVSRPGELVTREELRQLVWTNETFVEFDASLNAAITKVRRALGDSASAPRFIETVPRRGYRFLADVQGLPTEPGASASSPVALPAAVAAPLAASPGTEARQMPLDVGRARRTALPGVVVAGTLLSAWLLSSGPARQSAAPLVRSLTVQPFELRAGEMHPNLGSELAVAIGRRLGRLHALTVKPWPAGATADPRALSRELGVDARLSGAATRTGQQLAIALRIVSTNGERVLWEGAVEVPVSDLMWLESQIAQRVAAGLDVPMSGKERAALARHMTESLDAYQWFLRGRLHFERRTRRDLREALAAFERATASDPNYALAYAWVANTWSPMGYFAYAPPWETGPALRAAAEKALLLDPGLAEAHLSLALALGFQERRWADAEAAYHRALALDPNYATGHHWYSFHLQTVGRYDEAMVERRRALEIDPLTPMPNVSLANLYSAMRQPDRALEAIDRTLEREPRIWFARVIKGQALMELGRHHEALREFLEAERAAPDNFMAIASAVDGLAATGDVREARRRVAQAERLARSTYVSAFDLGLMRIALGDIDPAFDWLQRSCDNKEVRFASIGFHLGVDPIRQDPRFTELLACAGLPQSFARAGAHTKPR</sequence>
<dbReference type="SMART" id="SM00028">
    <property type="entry name" value="TPR"/>
    <property type="match status" value="4"/>
</dbReference>
<dbReference type="AlphaFoldDB" id="A0A143PIU4"/>
<dbReference type="CDD" id="cd00383">
    <property type="entry name" value="trans_reg_C"/>
    <property type="match status" value="1"/>
</dbReference>
<dbReference type="InterPro" id="IPR001867">
    <property type="entry name" value="OmpR/PhoB-type_DNA-bd"/>
</dbReference>
<dbReference type="PANTHER" id="PTHR12558">
    <property type="entry name" value="CELL DIVISION CYCLE 16,23,27"/>
    <property type="match status" value="1"/>
</dbReference>
<feature type="domain" description="OmpR/PhoB-type" evidence="3">
    <location>
        <begin position="7"/>
        <end position="107"/>
    </location>
</feature>
<protein>
    <submittedName>
        <fullName evidence="4">Transcriptional activator CadC</fullName>
    </submittedName>
</protein>
<dbReference type="SMART" id="SM00862">
    <property type="entry name" value="Trans_reg_C"/>
    <property type="match status" value="1"/>
</dbReference>
<reference evidence="5" key="2">
    <citation type="submission" date="2016-04" db="EMBL/GenBank/DDBJ databases">
        <title>First Complete Genome Sequence of a Subdivision 6 Acidobacterium.</title>
        <authorList>
            <person name="Huang S."/>
            <person name="Vieira S."/>
            <person name="Bunk B."/>
            <person name="Riedel T."/>
            <person name="Sproeer C."/>
            <person name="Overmann J."/>
        </authorList>
    </citation>
    <scope>NUCLEOTIDE SEQUENCE [LARGE SCALE GENOMIC DNA]</scope>
    <source>
        <strain evidence="5">DSM 100886 HEG_-6_39</strain>
    </source>
</reference>
<reference evidence="4 5" key="1">
    <citation type="journal article" date="2016" name="Genome Announc.">
        <title>First Complete Genome Sequence of a Subdivision 6 Acidobacterium Strain.</title>
        <authorList>
            <person name="Huang S."/>
            <person name="Vieira S."/>
            <person name="Bunk B."/>
            <person name="Riedel T."/>
            <person name="Sproer C."/>
            <person name="Overmann J."/>
        </authorList>
    </citation>
    <scope>NUCLEOTIDE SEQUENCE [LARGE SCALE GENOMIC DNA]</scope>
    <source>
        <strain evidence="5">DSM 100886 HEG_-6_39</strain>
    </source>
</reference>
<dbReference type="SUPFAM" id="SSF46894">
    <property type="entry name" value="C-terminal effector domain of the bipartite response regulators"/>
    <property type="match status" value="1"/>
</dbReference>
<dbReference type="GO" id="GO:0051301">
    <property type="term" value="P:cell division"/>
    <property type="evidence" value="ECO:0007669"/>
    <property type="project" value="TreeGrafter"/>
</dbReference>
<evidence type="ECO:0000313" key="5">
    <source>
        <dbReference type="Proteomes" id="UP000076079"/>
    </source>
</evidence>
<dbReference type="SUPFAM" id="SSF48452">
    <property type="entry name" value="TPR-like"/>
    <property type="match status" value="1"/>
</dbReference>
<dbReference type="PROSITE" id="PS51755">
    <property type="entry name" value="OMPR_PHOB"/>
    <property type="match status" value="1"/>
</dbReference>
<name>A0A143PIU4_LUTPR</name>
<keyword evidence="1 2" id="KW-0238">DNA-binding</keyword>
<dbReference type="InterPro" id="IPR011990">
    <property type="entry name" value="TPR-like_helical_dom_sf"/>
</dbReference>
<dbReference type="Proteomes" id="UP000076079">
    <property type="component" value="Chromosome"/>
</dbReference>
<dbReference type="STRING" id="1855912.LuPra_00877"/>
<evidence type="ECO:0000256" key="1">
    <source>
        <dbReference type="ARBA" id="ARBA00023125"/>
    </source>
</evidence>